<name>W8VS15_9FLAO</name>
<evidence type="ECO:0000313" key="1">
    <source>
        <dbReference type="EMBL" id="BAO56604.1"/>
    </source>
</evidence>
<dbReference type="KEGG" id="nmf:NMS_2595"/>
<sequence>MYNNLCQFYVKKEGQLLLTKWKYSMPVFSITKLSENDG</sequence>
<dbReference type="AlphaFoldDB" id="W8VS15"/>
<protein>
    <submittedName>
        <fullName evidence="1">Uncharacterized protein</fullName>
    </submittedName>
</protein>
<gene>
    <name evidence="1" type="ORF">NMS_2595</name>
</gene>
<dbReference type="HOGENOM" id="CLU_3330845_0_0_10"/>
<dbReference type="EMBL" id="AP014548">
    <property type="protein sequence ID" value="BAO56604.1"/>
    <property type="molecule type" value="Genomic_DNA"/>
</dbReference>
<dbReference type="Proteomes" id="UP000031760">
    <property type="component" value="Chromosome"/>
</dbReference>
<accession>W8VS15</accession>
<keyword evidence="2" id="KW-1185">Reference proteome</keyword>
<evidence type="ECO:0000313" key="2">
    <source>
        <dbReference type="Proteomes" id="UP000031760"/>
    </source>
</evidence>
<proteinExistence type="predicted"/>
<reference evidence="1 2" key="1">
    <citation type="journal article" date="2014" name="Proc. Natl. Acad. Sci. U.S.A.">
        <title>Functional characterization of flavobacteria rhodopsins reveals a unique class of light-driven chloride pump in bacteria.</title>
        <authorList>
            <person name="Yoshizawa S."/>
            <person name="Kumagai Y."/>
            <person name="Kim H."/>
            <person name="Ogura Y."/>
            <person name="Hayashi T."/>
            <person name="Iwasaki W."/>
            <person name="DeLong E.F."/>
            <person name="Kogure K."/>
        </authorList>
    </citation>
    <scope>NUCLEOTIDE SEQUENCE [LARGE SCALE GENOMIC DNA]</scope>
    <source>
        <strain evidence="1 2">S1-08</strain>
    </source>
</reference>
<organism evidence="1 2">
    <name type="scientific">Nonlabens marinus S1-08</name>
    <dbReference type="NCBI Taxonomy" id="1454201"/>
    <lineage>
        <taxon>Bacteria</taxon>
        <taxon>Pseudomonadati</taxon>
        <taxon>Bacteroidota</taxon>
        <taxon>Flavobacteriia</taxon>
        <taxon>Flavobacteriales</taxon>
        <taxon>Flavobacteriaceae</taxon>
        <taxon>Nonlabens</taxon>
    </lineage>
</organism>